<keyword evidence="7" id="KW-1185">Reference proteome</keyword>
<comment type="subcellular location">
    <subcellularLocation>
        <location evidence="1">Cytoplasm</location>
        <location evidence="1">Nucleoid</location>
    </subcellularLocation>
</comment>
<keyword evidence="5" id="KW-0233">DNA recombination</keyword>
<dbReference type="EMBL" id="MSCH01000003">
    <property type="protein sequence ID" value="PQJ53540.1"/>
    <property type="molecule type" value="Genomic_DNA"/>
</dbReference>
<accession>A0A2S7UW89</accession>
<gene>
    <name evidence="6" type="ORF">BTO11_07575</name>
</gene>
<reference evidence="6 7" key="1">
    <citation type="submission" date="2016-12" db="EMBL/GenBank/DDBJ databases">
        <title>Diversity of luminous bacteria.</title>
        <authorList>
            <person name="Yoshizawa S."/>
            <person name="Kogure K."/>
        </authorList>
    </citation>
    <scope>NUCLEOTIDE SEQUENCE [LARGE SCALE GENOMIC DNA]</scope>
    <source>
        <strain evidence="6 7">SA4-48</strain>
    </source>
</reference>
<dbReference type="RefSeq" id="WP_105052024.1">
    <property type="nucleotide sequence ID" value="NZ_BMYG01000002.1"/>
</dbReference>
<dbReference type="GO" id="GO:0043590">
    <property type="term" value="C:bacterial nucleoid"/>
    <property type="evidence" value="ECO:0007669"/>
    <property type="project" value="TreeGrafter"/>
</dbReference>
<comment type="similarity">
    <text evidence="2">Belongs to the RdgC family.</text>
</comment>
<dbReference type="GO" id="GO:0000018">
    <property type="term" value="P:regulation of DNA recombination"/>
    <property type="evidence" value="ECO:0007669"/>
    <property type="project" value="TreeGrafter"/>
</dbReference>
<name>A0A2S7UW89_9GAMM</name>
<evidence type="ECO:0000256" key="5">
    <source>
        <dbReference type="ARBA" id="ARBA00023172"/>
    </source>
</evidence>
<dbReference type="OrthoDB" id="5290530at2"/>
<dbReference type="PANTHER" id="PTHR38103:SF1">
    <property type="entry name" value="RECOMBINATION-ASSOCIATED PROTEIN RDGC"/>
    <property type="match status" value="1"/>
</dbReference>
<dbReference type="InterPro" id="IPR007476">
    <property type="entry name" value="RdgC"/>
</dbReference>
<comment type="caution">
    <text evidence="6">The sequence shown here is derived from an EMBL/GenBank/DDBJ whole genome shotgun (WGS) entry which is preliminary data.</text>
</comment>
<evidence type="ECO:0000256" key="2">
    <source>
        <dbReference type="ARBA" id="ARBA00008657"/>
    </source>
</evidence>
<evidence type="ECO:0000256" key="4">
    <source>
        <dbReference type="ARBA" id="ARBA00022490"/>
    </source>
</evidence>
<sequence length="301" mass="34024">MWFNNAFIYQFTKPFETSNEVLESSLNEHPFHPCGSQDQSKQGWVSAIPGTENMVHITGHNALVCLKTEEKVLPSSVIKDALEEKVQLLQNERGQKVGKKEKQTLKEEIIQQLLPKAFTKSSRLYAYINPEKKILVVNTSSANRAENLLAFLRQSIGSLPVLPHKPDGDLIVTMTHWVKNNDLPAPFAFANDIELKALDEEAAAAKLKNHDVTEEEVQLHISNGKYVHKLALVWAEKIKFNLNEDAALKQIKFLDIVKEQNDDVASDDHLAKFDADFTLMTGELNELIAELERTWVSPEVE</sequence>
<dbReference type="AlphaFoldDB" id="A0A2S7UW89"/>
<dbReference type="NCBIfam" id="NF001464">
    <property type="entry name" value="PRK00321.1-5"/>
    <property type="match status" value="1"/>
</dbReference>
<evidence type="ECO:0000256" key="1">
    <source>
        <dbReference type="ARBA" id="ARBA00004453"/>
    </source>
</evidence>
<proteinExistence type="inferred from homology"/>
<protein>
    <recommendedName>
        <fullName evidence="3">Recombination-associated protein RdgC</fullName>
    </recommendedName>
</protein>
<evidence type="ECO:0000313" key="7">
    <source>
        <dbReference type="Proteomes" id="UP000239007"/>
    </source>
</evidence>
<dbReference type="PANTHER" id="PTHR38103">
    <property type="entry name" value="RECOMBINATION-ASSOCIATED PROTEIN RDGC"/>
    <property type="match status" value="1"/>
</dbReference>
<evidence type="ECO:0000313" key="6">
    <source>
        <dbReference type="EMBL" id="PQJ53540.1"/>
    </source>
</evidence>
<organism evidence="6 7">
    <name type="scientific">Psychrosphaera saromensis</name>
    <dbReference type="NCBI Taxonomy" id="716813"/>
    <lineage>
        <taxon>Bacteria</taxon>
        <taxon>Pseudomonadati</taxon>
        <taxon>Pseudomonadota</taxon>
        <taxon>Gammaproteobacteria</taxon>
        <taxon>Alteromonadales</taxon>
        <taxon>Pseudoalteromonadaceae</taxon>
        <taxon>Psychrosphaera</taxon>
    </lineage>
</organism>
<dbReference type="GO" id="GO:0003690">
    <property type="term" value="F:double-stranded DNA binding"/>
    <property type="evidence" value="ECO:0007669"/>
    <property type="project" value="TreeGrafter"/>
</dbReference>
<dbReference type="Pfam" id="PF04381">
    <property type="entry name" value="RdgC"/>
    <property type="match status" value="1"/>
</dbReference>
<dbReference type="GO" id="GO:0006310">
    <property type="term" value="P:DNA recombination"/>
    <property type="evidence" value="ECO:0007669"/>
    <property type="project" value="UniProtKB-KW"/>
</dbReference>
<evidence type="ECO:0000256" key="3">
    <source>
        <dbReference type="ARBA" id="ARBA00022296"/>
    </source>
</evidence>
<keyword evidence="4" id="KW-0963">Cytoplasm</keyword>
<dbReference type="Proteomes" id="UP000239007">
    <property type="component" value="Unassembled WGS sequence"/>
</dbReference>
<dbReference type="NCBIfam" id="NF001462">
    <property type="entry name" value="PRK00321.1-3"/>
    <property type="match status" value="1"/>
</dbReference>